<dbReference type="GeneID" id="78126305"/>
<evidence type="ECO:0000313" key="2">
    <source>
        <dbReference type="Proteomes" id="UP000325415"/>
    </source>
</evidence>
<gene>
    <name evidence="1" type="ORF">DDE84_01120</name>
</gene>
<protein>
    <submittedName>
        <fullName evidence="1">Uncharacterized protein</fullName>
    </submittedName>
</protein>
<sequence>MTTALGVAYDSNGVGLDPLTHRKIIQSEWSNTGIMSGLVVTGGSGLQYPVSAGTAVCSMGDADGYTEAYWPGGLTENAVAAGDLVYDRIDIVCMTANTGPTDNRVHITAVQGTPAASPTDPTLSPGAQPLRRMRMPAGATSTASAIPDDNINFAIRSGAQTGRLVHMEENYEGPANFNDKGKNYISMTKQFYLPTDRLLEFRFSAIACACMHTNIKQPTQDATQMACWYAGIQLDGNDLPGGGQQFQVSRAWEPCHLNALAVVPRGTRTVALRNFRVQWGENVYFICHSDTQETYPGRILEVWDRGAAQ</sequence>
<organism evidence="1 2">
    <name type="scientific">Bifidobacterium tibiigranuli</name>
    <dbReference type="NCBI Taxonomy" id="2172043"/>
    <lineage>
        <taxon>Bacteria</taxon>
        <taxon>Bacillati</taxon>
        <taxon>Actinomycetota</taxon>
        <taxon>Actinomycetes</taxon>
        <taxon>Bifidobacteriales</taxon>
        <taxon>Bifidobacteriaceae</taxon>
        <taxon>Bifidobacterium</taxon>
    </lineage>
</organism>
<reference evidence="1 2" key="1">
    <citation type="submission" date="2018-04" db="EMBL/GenBank/DDBJ databases">
        <authorList>
            <person name="Eckel V.P."/>
            <person name="Vogel R.F."/>
        </authorList>
    </citation>
    <scope>NUCLEOTIDE SEQUENCE [LARGE SCALE GENOMIC DNA]</scope>
    <source>
        <strain evidence="2">TMW 2.1764</strain>
    </source>
</reference>
<dbReference type="RefSeq" id="WP_152579901.1">
    <property type="nucleotide sequence ID" value="NZ_QDAG01000001.1"/>
</dbReference>
<name>A0A5N6SAM4_9BIFI</name>
<dbReference type="EMBL" id="QDAG01000001">
    <property type="protein sequence ID" value="KAE8130208.1"/>
    <property type="molecule type" value="Genomic_DNA"/>
</dbReference>
<dbReference type="AlphaFoldDB" id="A0A5N6SAM4"/>
<proteinExistence type="predicted"/>
<accession>A0A5N6SAM4</accession>
<dbReference type="Proteomes" id="UP000325415">
    <property type="component" value="Unassembled WGS sequence"/>
</dbReference>
<evidence type="ECO:0000313" key="1">
    <source>
        <dbReference type="EMBL" id="KAE8130208.1"/>
    </source>
</evidence>
<comment type="caution">
    <text evidence="1">The sequence shown here is derived from an EMBL/GenBank/DDBJ whole genome shotgun (WGS) entry which is preliminary data.</text>
</comment>
<keyword evidence="2" id="KW-1185">Reference proteome</keyword>
<dbReference type="OrthoDB" id="3240452at2"/>